<protein>
    <submittedName>
        <fullName evidence="1">Uncharacterized protein</fullName>
    </submittedName>
</protein>
<accession>A0A2Z7BA09</accession>
<evidence type="ECO:0000313" key="2">
    <source>
        <dbReference type="Proteomes" id="UP000250235"/>
    </source>
</evidence>
<keyword evidence="2" id="KW-1185">Reference proteome</keyword>
<dbReference type="EMBL" id="KV007740">
    <property type="protein sequence ID" value="KZV31122.1"/>
    <property type="molecule type" value="Genomic_DNA"/>
</dbReference>
<gene>
    <name evidence="1" type="ORF">F511_04609</name>
</gene>
<name>A0A2Z7BA09_9LAMI</name>
<sequence length="101" mass="11375">MDLELVLQRGYGLDNFVLNEVGVEQLITESMTYSLRRRLNYSSDQSLMLRRRRFDKLKRSVLIVTLVAATGSDGDVSHTSSLGDLVKPAVGRKDDAILYNI</sequence>
<evidence type="ECO:0000313" key="1">
    <source>
        <dbReference type="EMBL" id="KZV31122.1"/>
    </source>
</evidence>
<reference evidence="1 2" key="1">
    <citation type="journal article" date="2015" name="Proc. Natl. Acad. Sci. U.S.A.">
        <title>The resurrection genome of Boea hygrometrica: A blueprint for survival of dehydration.</title>
        <authorList>
            <person name="Xiao L."/>
            <person name="Yang G."/>
            <person name="Zhang L."/>
            <person name="Yang X."/>
            <person name="Zhao S."/>
            <person name="Ji Z."/>
            <person name="Zhou Q."/>
            <person name="Hu M."/>
            <person name="Wang Y."/>
            <person name="Chen M."/>
            <person name="Xu Y."/>
            <person name="Jin H."/>
            <person name="Xiao X."/>
            <person name="Hu G."/>
            <person name="Bao F."/>
            <person name="Hu Y."/>
            <person name="Wan P."/>
            <person name="Li L."/>
            <person name="Deng X."/>
            <person name="Kuang T."/>
            <person name="Xiang C."/>
            <person name="Zhu J.K."/>
            <person name="Oliver M.J."/>
            <person name="He Y."/>
        </authorList>
    </citation>
    <scope>NUCLEOTIDE SEQUENCE [LARGE SCALE GENOMIC DNA]</scope>
    <source>
        <strain evidence="2">cv. XS01</strain>
    </source>
</reference>
<organism evidence="1 2">
    <name type="scientific">Dorcoceras hygrometricum</name>
    <dbReference type="NCBI Taxonomy" id="472368"/>
    <lineage>
        <taxon>Eukaryota</taxon>
        <taxon>Viridiplantae</taxon>
        <taxon>Streptophyta</taxon>
        <taxon>Embryophyta</taxon>
        <taxon>Tracheophyta</taxon>
        <taxon>Spermatophyta</taxon>
        <taxon>Magnoliopsida</taxon>
        <taxon>eudicotyledons</taxon>
        <taxon>Gunneridae</taxon>
        <taxon>Pentapetalae</taxon>
        <taxon>asterids</taxon>
        <taxon>lamiids</taxon>
        <taxon>Lamiales</taxon>
        <taxon>Gesneriaceae</taxon>
        <taxon>Didymocarpoideae</taxon>
        <taxon>Trichosporeae</taxon>
        <taxon>Loxocarpinae</taxon>
        <taxon>Dorcoceras</taxon>
    </lineage>
</organism>
<proteinExistence type="predicted"/>
<dbReference type="Proteomes" id="UP000250235">
    <property type="component" value="Unassembled WGS sequence"/>
</dbReference>
<dbReference type="AlphaFoldDB" id="A0A2Z7BA09"/>